<evidence type="ECO:0000313" key="2">
    <source>
        <dbReference type="Proteomes" id="UP000198960"/>
    </source>
</evidence>
<keyword evidence="2" id="KW-1185">Reference proteome</keyword>
<reference evidence="2" key="1">
    <citation type="submission" date="2016-10" db="EMBL/GenBank/DDBJ databases">
        <authorList>
            <person name="Varghese N."/>
            <person name="Submissions S."/>
        </authorList>
    </citation>
    <scope>NUCLEOTIDE SEQUENCE [LARGE SCALE GENOMIC DNA]</scope>
    <source>
        <strain evidence="2">DSM 45413</strain>
    </source>
</reference>
<dbReference type="EMBL" id="FOEE01000002">
    <property type="protein sequence ID" value="SEO57954.1"/>
    <property type="molecule type" value="Genomic_DNA"/>
</dbReference>
<sequence length="177" mass="18477">MVEPGMLELGKAGSSGVAKGVLPVLRDGVVVAQLRASNWKEAATAVVGEREWVFAKQKRELTGRWSADPEGSARLRARQVSLWKGTWEADLEGTPVAVASLSVWKGTHRFTSGGKTVGESGSTGGWSPRPTLTCAGTVPLEHQVFLLWLEVVIGRRNQAAITGATVAATGGATAGGS</sequence>
<proteinExistence type="predicted"/>
<dbReference type="Proteomes" id="UP000198960">
    <property type="component" value="Unassembled WGS sequence"/>
</dbReference>
<accession>A0A1H8QVS3</accession>
<protein>
    <submittedName>
        <fullName evidence="1">Uncharacterized protein</fullName>
    </submittedName>
</protein>
<dbReference type="AlphaFoldDB" id="A0A1H8QVS3"/>
<organism evidence="1 2">
    <name type="scientific">Trujillonella endophytica</name>
    <dbReference type="NCBI Taxonomy" id="673521"/>
    <lineage>
        <taxon>Bacteria</taxon>
        <taxon>Bacillati</taxon>
        <taxon>Actinomycetota</taxon>
        <taxon>Actinomycetes</taxon>
        <taxon>Geodermatophilales</taxon>
        <taxon>Geodermatophilaceae</taxon>
        <taxon>Trujillonella</taxon>
    </lineage>
</organism>
<gene>
    <name evidence="1" type="ORF">SAMN05660991_00817</name>
</gene>
<evidence type="ECO:0000313" key="1">
    <source>
        <dbReference type="EMBL" id="SEO57954.1"/>
    </source>
</evidence>
<dbReference type="STRING" id="673521.SAMN05660991_00817"/>
<name>A0A1H8QVS3_9ACTN</name>